<evidence type="ECO:0000313" key="2">
    <source>
        <dbReference type="Proteomes" id="UP000762676"/>
    </source>
</evidence>
<gene>
    <name evidence="1" type="ORF">ElyMa_005427700</name>
</gene>
<dbReference type="Proteomes" id="UP000762676">
    <property type="component" value="Unassembled WGS sequence"/>
</dbReference>
<evidence type="ECO:0000313" key="1">
    <source>
        <dbReference type="EMBL" id="GFR61180.1"/>
    </source>
</evidence>
<proteinExistence type="predicted"/>
<comment type="caution">
    <text evidence="1">The sequence shown here is derived from an EMBL/GenBank/DDBJ whole genome shotgun (WGS) entry which is preliminary data.</text>
</comment>
<dbReference type="EMBL" id="BMAT01010809">
    <property type="protein sequence ID" value="GFR61180.1"/>
    <property type="molecule type" value="Genomic_DNA"/>
</dbReference>
<dbReference type="AlphaFoldDB" id="A0AAV4EK89"/>
<organism evidence="1 2">
    <name type="scientific">Elysia marginata</name>
    <dbReference type="NCBI Taxonomy" id="1093978"/>
    <lineage>
        <taxon>Eukaryota</taxon>
        <taxon>Metazoa</taxon>
        <taxon>Spiralia</taxon>
        <taxon>Lophotrochozoa</taxon>
        <taxon>Mollusca</taxon>
        <taxon>Gastropoda</taxon>
        <taxon>Heterobranchia</taxon>
        <taxon>Euthyneura</taxon>
        <taxon>Panpulmonata</taxon>
        <taxon>Sacoglossa</taxon>
        <taxon>Placobranchoidea</taxon>
        <taxon>Plakobranchidae</taxon>
        <taxon>Elysia</taxon>
    </lineage>
</organism>
<reference evidence="1 2" key="1">
    <citation type="journal article" date="2021" name="Elife">
        <title>Chloroplast acquisition without the gene transfer in kleptoplastic sea slugs, Plakobranchus ocellatus.</title>
        <authorList>
            <person name="Maeda T."/>
            <person name="Takahashi S."/>
            <person name="Yoshida T."/>
            <person name="Shimamura S."/>
            <person name="Takaki Y."/>
            <person name="Nagai Y."/>
            <person name="Toyoda A."/>
            <person name="Suzuki Y."/>
            <person name="Arimoto A."/>
            <person name="Ishii H."/>
            <person name="Satoh N."/>
            <person name="Nishiyama T."/>
            <person name="Hasebe M."/>
            <person name="Maruyama T."/>
            <person name="Minagawa J."/>
            <person name="Obokata J."/>
            <person name="Shigenobu S."/>
        </authorList>
    </citation>
    <scope>NUCLEOTIDE SEQUENCE [LARGE SCALE GENOMIC DNA]</scope>
</reference>
<keyword evidence="2" id="KW-1185">Reference proteome</keyword>
<protein>
    <submittedName>
        <fullName evidence="1">Uncharacterized protein</fullName>
    </submittedName>
</protein>
<sequence>MSSVPSDHEVSPLSTLILEHCRPSSNLNHSGAAVRGARGEGERGVLSGLSVREWEEVRQGRQGLIATA</sequence>
<name>A0AAV4EK89_9GAST</name>
<accession>A0AAV4EK89</accession>